<dbReference type="EMBL" id="JWZT01004602">
    <property type="protein sequence ID" value="KII63743.1"/>
    <property type="molecule type" value="Genomic_DNA"/>
</dbReference>
<organism evidence="1 2">
    <name type="scientific">Thelohanellus kitauei</name>
    <name type="common">Myxosporean</name>
    <dbReference type="NCBI Taxonomy" id="669202"/>
    <lineage>
        <taxon>Eukaryota</taxon>
        <taxon>Metazoa</taxon>
        <taxon>Cnidaria</taxon>
        <taxon>Myxozoa</taxon>
        <taxon>Myxosporea</taxon>
        <taxon>Bivalvulida</taxon>
        <taxon>Platysporina</taxon>
        <taxon>Myxobolidae</taxon>
        <taxon>Thelohanellus</taxon>
    </lineage>
</organism>
<dbReference type="Proteomes" id="UP000031668">
    <property type="component" value="Unassembled WGS sequence"/>
</dbReference>
<evidence type="ECO:0000313" key="2">
    <source>
        <dbReference type="Proteomes" id="UP000031668"/>
    </source>
</evidence>
<comment type="caution">
    <text evidence="1">The sequence shown here is derived from an EMBL/GenBank/DDBJ whole genome shotgun (WGS) entry which is preliminary data.</text>
</comment>
<keyword evidence="2" id="KW-1185">Reference proteome</keyword>
<sequence>MHFVVKPIESGHDTGITAYLFHELSHGAPSSLGFLERNDFLFNSYIDVFAFTRLLAPHDRLRDFLHQSAESLLFSFIFSSSGRNSQISSSFASCASVWISSSMNLIFSKQFLIVDFRPASKHAVCSVERQAS</sequence>
<dbReference type="AlphaFoldDB" id="A0A0C2IEM8"/>
<proteinExistence type="predicted"/>
<gene>
    <name evidence="1" type="ORF">RF11_08130</name>
</gene>
<reference evidence="1 2" key="1">
    <citation type="journal article" date="2014" name="Genome Biol. Evol.">
        <title>The genome of the myxosporean Thelohanellus kitauei shows adaptations to nutrient acquisition within its fish host.</title>
        <authorList>
            <person name="Yang Y."/>
            <person name="Xiong J."/>
            <person name="Zhou Z."/>
            <person name="Huo F."/>
            <person name="Miao W."/>
            <person name="Ran C."/>
            <person name="Liu Y."/>
            <person name="Zhang J."/>
            <person name="Feng J."/>
            <person name="Wang M."/>
            <person name="Wang M."/>
            <person name="Wang L."/>
            <person name="Yao B."/>
        </authorList>
    </citation>
    <scope>NUCLEOTIDE SEQUENCE [LARGE SCALE GENOMIC DNA]</scope>
    <source>
        <strain evidence="1">Wuqing</strain>
    </source>
</reference>
<accession>A0A0C2IEM8</accession>
<name>A0A0C2IEM8_THEKT</name>
<protein>
    <submittedName>
        <fullName evidence="1">Uncharacterized protein</fullName>
    </submittedName>
</protein>
<evidence type="ECO:0000313" key="1">
    <source>
        <dbReference type="EMBL" id="KII63743.1"/>
    </source>
</evidence>